<dbReference type="Proteomes" id="UP000244013">
    <property type="component" value="Unassembled WGS sequence"/>
</dbReference>
<comment type="caution">
    <text evidence="1">The sequence shown here is derived from an EMBL/GenBank/DDBJ whole genome shotgun (WGS) entry which is preliminary data.</text>
</comment>
<dbReference type="AlphaFoldDB" id="A0A2T5U9H3"/>
<accession>A0A2T5U9H3</accession>
<organism evidence="1 2">
    <name type="scientific">Sphingomonas faeni</name>
    <dbReference type="NCBI Taxonomy" id="185950"/>
    <lineage>
        <taxon>Bacteria</taxon>
        <taxon>Pseudomonadati</taxon>
        <taxon>Pseudomonadota</taxon>
        <taxon>Alphaproteobacteria</taxon>
        <taxon>Sphingomonadales</taxon>
        <taxon>Sphingomonadaceae</taxon>
        <taxon>Sphingomonas</taxon>
    </lineage>
</organism>
<reference evidence="1 2" key="1">
    <citation type="submission" date="2018-04" db="EMBL/GenBank/DDBJ databases">
        <title>Genomic Encyclopedia of Type Strains, Phase III (KMG-III): the genomes of soil and plant-associated and newly described type strains.</title>
        <authorList>
            <person name="Whitman W."/>
        </authorList>
    </citation>
    <scope>NUCLEOTIDE SEQUENCE [LARGE SCALE GENOMIC DNA]</scope>
    <source>
        <strain evidence="1 2">MA-olki</strain>
    </source>
</reference>
<name>A0A2T5U9H3_9SPHN</name>
<evidence type="ECO:0000313" key="1">
    <source>
        <dbReference type="EMBL" id="PTW48157.1"/>
    </source>
</evidence>
<evidence type="ECO:0008006" key="3">
    <source>
        <dbReference type="Google" id="ProtNLM"/>
    </source>
</evidence>
<dbReference type="EMBL" id="QAYE01000002">
    <property type="protein sequence ID" value="PTW48157.1"/>
    <property type="molecule type" value="Genomic_DNA"/>
</dbReference>
<sequence length="128" mass="13388">MLACALAMKILVPAGFMPVVSGGRVTIEICGGITPAQTVMVPMRAMTMPMTMPGMAHHSDKSDHQEREMPCAFSGLTAPSLAAVDPVLLAIAIAFIVGLVFRVRTAVSIAAQPYLRPPLRGPPPLPAA</sequence>
<gene>
    <name evidence="1" type="ORF">C8J25_102246</name>
</gene>
<protein>
    <recommendedName>
        <fullName evidence="3">DUF2946 family protein</fullName>
    </recommendedName>
</protein>
<proteinExistence type="predicted"/>
<evidence type="ECO:0000313" key="2">
    <source>
        <dbReference type="Proteomes" id="UP000244013"/>
    </source>
</evidence>